<accession>A0A445BGC8</accession>
<proteinExistence type="predicted"/>
<sequence length="246" mass="27570">MELQNGLCQSMEKKVDGIQNNSDIENDRAALYERMNSDNEEDFETTSEVGDEGKDCDMGVVAAAENIVVAPAVSRPIDVSPFMRNLDLDAMHALKLSEYANIGVEILSTESSGLECNISVVVAIKRYTISREVDYNVYEFEPQTFYEKCKTYGHGYNGRHTCTMGTILQDHFKLDSDTIAEAIRPLTASNTPTPFCCSSSRMRKNLCNACWIRRQRTYCVLPGNCHAAELATSPCHMRVVRKLPCR</sequence>
<name>A0A445BGC8_ARAHY</name>
<evidence type="ECO:0000313" key="1">
    <source>
        <dbReference type="EMBL" id="RYR37740.1"/>
    </source>
</evidence>
<keyword evidence="2" id="KW-1185">Reference proteome</keyword>
<dbReference type="AlphaFoldDB" id="A0A445BGC8"/>
<organism evidence="1 2">
    <name type="scientific">Arachis hypogaea</name>
    <name type="common">Peanut</name>
    <dbReference type="NCBI Taxonomy" id="3818"/>
    <lineage>
        <taxon>Eukaryota</taxon>
        <taxon>Viridiplantae</taxon>
        <taxon>Streptophyta</taxon>
        <taxon>Embryophyta</taxon>
        <taxon>Tracheophyta</taxon>
        <taxon>Spermatophyta</taxon>
        <taxon>Magnoliopsida</taxon>
        <taxon>eudicotyledons</taxon>
        <taxon>Gunneridae</taxon>
        <taxon>Pentapetalae</taxon>
        <taxon>rosids</taxon>
        <taxon>fabids</taxon>
        <taxon>Fabales</taxon>
        <taxon>Fabaceae</taxon>
        <taxon>Papilionoideae</taxon>
        <taxon>50 kb inversion clade</taxon>
        <taxon>dalbergioids sensu lato</taxon>
        <taxon>Dalbergieae</taxon>
        <taxon>Pterocarpus clade</taxon>
        <taxon>Arachis</taxon>
    </lineage>
</organism>
<gene>
    <name evidence="1" type="ORF">Ahy_A09g042620</name>
</gene>
<protein>
    <submittedName>
        <fullName evidence="1">Uncharacterized protein</fullName>
    </submittedName>
</protein>
<dbReference type="EMBL" id="SDMP01000009">
    <property type="protein sequence ID" value="RYR37740.1"/>
    <property type="molecule type" value="Genomic_DNA"/>
</dbReference>
<dbReference type="Proteomes" id="UP000289738">
    <property type="component" value="Chromosome A09"/>
</dbReference>
<evidence type="ECO:0000313" key="2">
    <source>
        <dbReference type="Proteomes" id="UP000289738"/>
    </source>
</evidence>
<comment type="caution">
    <text evidence="1">The sequence shown here is derived from an EMBL/GenBank/DDBJ whole genome shotgun (WGS) entry which is preliminary data.</text>
</comment>
<reference evidence="1 2" key="1">
    <citation type="submission" date="2019-01" db="EMBL/GenBank/DDBJ databases">
        <title>Sequencing of cultivated peanut Arachis hypogaea provides insights into genome evolution and oil improvement.</title>
        <authorList>
            <person name="Chen X."/>
        </authorList>
    </citation>
    <scope>NUCLEOTIDE SEQUENCE [LARGE SCALE GENOMIC DNA]</scope>
    <source>
        <strain evidence="2">cv. Fuhuasheng</strain>
        <tissue evidence="1">Leaves</tissue>
    </source>
</reference>